<evidence type="ECO:0000313" key="1">
    <source>
        <dbReference type="EMBL" id="CAG8619771.1"/>
    </source>
</evidence>
<comment type="caution">
    <text evidence="1">The sequence shown here is derived from an EMBL/GenBank/DDBJ whole genome shotgun (WGS) entry which is preliminary data.</text>
</comment>
<keyword evidence="2" id="KW-1185">Reference proteome</keyword>
<accession>A0ACA9MX80</accession>
<reference evidence="1" key="1">
    <citation type="submission" date="2021-06" db="EMBL/GenBank/DDBJ databases">
        <authorList>
            <person name="Kallberg Y."/>
            <person name="Tangrot J."/>
            <person name="Rosling A."/>
        </authorList>
    </citation>
    <scope>NUCLEOTIDE SEQUENCE</scope>
    <source>
        <strain evidence="1">IL203A</strain>
    </source>
</reference>
<sequence>ANIIVSEEGYNDVDILETLKGITRSVAILFSTPPILSFIHPWLQEQFVTIPYMFKPVIEKRLYDKKRLGDSWVAPLDLLQYYLDDPEITPDLDPNNVNYDYIADAISFFIFAAIETTSQGATSALYGRVVISNLSDINNDEELQGKNPRVLCIPSSGT</sequence>
<evidence type="ECO:0000313" key="2">
    <source>
        <dbReference type="Proteomes" id="UP000789702"/>
    </source>
</evidence>
<proteinExistence type="predicted"/>
<dbReference type="EMBL" id="CAJVPU010012021">
    <property type="protein sequence ID" value="CAG8619771.1"/>
    <property type="molecule type" value="Genomic_DNA"/>
</dbReference>
<organism evidence="1 2">
    <name type="scientific">Dentiscutata heterogama</name>
    <dbReference type="NCBI Taxonomy" id="1316150"/>
    <lineage>
        <taxon>Eukaryota</taxon>
        <taxon>Fungi</taxon>
        <taxon>Fungi incertae sedis</taxon>
        <taxon>Mucoromycota</taxon>
        <taxon>Glomeromycotina</taxon>
        <taxon>Glomeromycetes</taxon>
        <taxon>Diversisporales</taxon>
        <taxon>Gigasporaceae</taxon>
        <taxon>Dentiscutata</taxon>
    </lineage>
</organism>
<protein>
    <submittedName>
        <fullName evidence="1">13118_t:CDS:1</fullName>
    </submittedName>
</protein>
<gene>
    <name evidence="1" type="ORF">DHETER_LOCUS7968</name>
</gene>
<feature type="non-terminal residue" evidence="1">
    <location>
        <position position="1"/>
    </location>
</feature>
<name>A0ACA9MX80_9GLOM</name>
<dbReference type="Proteomes" id="UP000789702">
    <property type="component" value="Unassembled WGS sequence"/>
</dbReference>